<evidence type="ECO:0000313" key="1">
    <source>
        <dbReference type="EMBL" id="SVC83472.1"/>
    </source>
</evidence>
<dbReference type="AlphaFoldDB" id="A0A382QFR0"/>
<protein>
    <submittedName>
        <fullName evidence="1">Uncharacterized protein</fullName>
    </submittedName>
</protein>
<dbReference type="Pfam" id="PF13419">
    <property type="entry name" value="HAD_2"/>
    <property type="match status" value="1"/>
</dbReference>
<dbReference type="EMBL" id="UINC01113695">
    <property type="protein sequence ID" value="SVC83472.1"/>
    <property type="molecule type" value="Genomic_DNA"/>
</dbReference>
<sequence>MVIRKAIIFDMDGVVINSEPLYDLADVDFLRRKGITYNRESIANTLLGKSLRDTTQILKDIHSITGTTQNLMEERLDLIEGLYQSSLSYITGFLEIHQYLVERSIKTCIATASHNRLLDVADKK</sequence>
<accession>A0A382QFR0</accession>
<name>A0A382QFR0_9ZZZZ</name>
<dbReference type="InterPro" id="IPR023214">
    <property type="entry name" value="HAD_sf"/>
</dbReference>
<dbReference type="InterPro" id="IPR023198">
    <property type="entry name" value="PGP-like_dom2"/>
</dbReference>
<gene>
    <name evidence="1" type="ORF">METZ01_LOCUS336326</name>
</gene>
<dbReference type="SUPFAM" id="SSF56784">
    <property type="entry name" value="HAD-like"/>
    <property type="match status" value="1"/>
</dbReference>
<dbReference type="Gene3D" id="1.10.150.240">
    <property type="entry name" value="Putative phosphatase, domain 2"/>
    <property type="match status" value="1"/>
</dbReference>
<organism evidence="1">
    <name type="scientific">marine metagenome</name>
    <dbReference type="NCBI Taxonomy" id="408172"/>
    <lineage>
        <taxon>unclassified sequences</taxon>
        <taxon>metagenomes</taxon>
        <taxon>ecological metagenomes</taxon>
    </lineage>
</organism>
<dbReference type="PANTHER" id="PTHR18901">
    <property type="entry name" value="2-DEOXYGLUCOSE-6-PHOSPHATE PHOSPHATASE 2"/>
    <property type="match status" value="1"/>
</dbReference>
<feature type="non-terminal residue" evidence="1">
    <location>
        <position position="124"/>
    </location>
</feature>
<dbReference type="InterPro" id="IPR041492">
    <property type="entry name" value="HAD_2"/>
</dbReference>
<dbReference type="InterPro" id="IPR036412">
    <property type="entry name" value="HAD-like_sf"/>
</dbReference>
<reference evidence="1" key="1">
    <citation type="submission" date="2018-05" db="EMBL/GenBank/DDBJ databases">
        <authorList>
            <person name="Lanie J.A."/>
            <person name="Ng W.-L."/>
            <person name="Kazmierczak K.M."/>
            <person name="Andrzejewski T.M."/>
            <person name="Davidsen T.M."/>
            <person name="Wayne K.J."/>
            <person name="Tettelin H."/>
            <person name="Glass J.I."/>
            <person name="Rusch D."/>
            <person name="Podicherti R."/>
            <person name="Tsui H.-C.T."/>
            <person name="Winkler M.E."/>
        </authorList>
    </citation>
    <scope>NUCLEOTIDE SEQUENCE</scope>
</reference>
<proteinExistence type="predicted"/>
<dbReference type="PANTHER" id="PTHR18901:SF38">
    <property type="entry name" value="PSEUDOURIDINE-5'-PHOSPHATASE"/>
    <property type="match status" value="1"/>
</dbReference>
<dbReference type="Gene3D" id="3.40.50.1000">
    <property type="entry name" value="HAD superfamily/HAD-like"/>
    <property type="match status" value="1"/>
</dbReference>